<organism evidence="2 3">
    <name type="scientific">Cirrhinus mrigala</name>
    <name type="common">Mrigala</name>
    <dbReference type="NCBI Taxonomy" id="683832"/>
    <lineage>
        <taxon>Eukaryota</taxon>
        <taxon>Metazoa</taxon>
        <taxon>Chordata</taxon>
        <taxon>Craniata</taxon>
        <taxon>Vertebrata</taxon>
        <taxon>Euteleostomi</taxon>
        <taxon>Actinopterygii</taxon>
        <taxon>Neopterygii</taxon>
        <taxon>Teleostei</taxon>
        <taxon>Ostariophysi</taxon>
        <taxon>Cypriniformes</taxon>
        <taxon>Cyprinidae</taxon>
        <taxon>Labeoninae</taxon>
        <taxon>Labeonini</taxon>
        <taxon>Cirrhinus</taxon>
    </lineage>
</organism>
<evidence type="ECO:0000313" key="2">
    <source>
        <dbReference type="EMBL" id="KAL0154919.1"/>
    </source>
</evidence>
<feature type="domain" description="Little elongation complex subunit 2 C-terminal" evidence="1">
    <location>
        <begin position="10"/>
        <end position="54"/>
    </location>
</feature>
<dbReference type="PANTHER" id="PTHR14633:SF3">
    <property type="entry name" value="LITTLE ELONGATION COMPLEX SUBUNIT 2"/>
    <property type="match status" value="1"/>
</dbReference>
<dbReference type="AlphaFoldDB" id="A0ABD0MY63"/>
<dbReference type="Pfam" id="PF10505">
    <property type="entry name" value="NARG2_C"/>
    <property type="match status" value="1"/>
</dbReference>
<gene>
    <name evidence="2" type="ORF">M9458_049182</name>
</gene>
<accession>A0ABD0MY63</accession>
<dbReference type="Proteomes" id="UP001529510">
    <property type="component" value="Unassembled WGS sequence"/>
</dbReference>
<dbReference type="EMBL" id="JAMKFB020000025">
    <property type="protein sequence ID" value="KAL0154919.1"/>
    <property type="molecule type" value="Genomic_DNA"/>
</dbReference>
<evidence type="ECO:0000259" key="1">
    <source>
        <dbReference type="Pfam" id="PF10505"/>
    </source>
</evidence>
<sequence length="60" mass="6852">WIIIKSVLIQAVPVHVLPKLEYQLCYGAESLTHTEACQLWAEKLLHSSTVSFISKRPDEM</sequence>
<keyword evidence="3" id="KW-1185">Reference proteome</keyword>
<dbReference type="InterPro" id="IPR019535">
    <property type="entry name" value="ICE2_C"/>
</dbReference>
<feature type="non-terminal residue" evidence="2">
    <location>
        <position position="1"/>
    </location>
</feature>
<evidence type="ECO:0000313" key="3">
    <source>
        <dbReference type="Proteomes" id="UP001529510"/>
    </source>
</evidence>
<protein>
    <recommendedName>
        <fullName evidence="1">Little elongation complex subunit 2 C-terminal domain-containing protein</fullName>
    </recommendedName>
</protein>
<proteinExistence type="predicted"/>
<name>A0ABD0MY63_CIRMR</name>
<dbReference type="PANTHER" id="PTHR14633">
    <property type="entry name" value="LITTLE ELONGATION COMPLEX SUBUNIT 2"/>
    <property type="match status" value="1"/>
</dbReference>
<reference evidence="2 3" key="1">
    <citation type="submission" date="2024-05" db="EMBL/GenBank/DDBJ databases">
        <title>Genome sequencing and assembly of Indian major carp, Cirrhinus mrigala (Hamilton, 1822).</title>
        <authorList>
            <person name="Mohindra V."/>
            <person name="Chowdhury L.M."/>
            <person name="Lal K."/>
            <person name="Jena J.K."/>
        </authorList>
    </citation>
    <scope>NUCLEOTIDE SEQUENCE [LARGE SCALE GENOMIC DNA]</scope>
    <source>
        <strain evidence="2">CM1030</strain>
        <tissue evidence="2">Blood</tissue>
    </source>
</reference>
<comment type="caution">
    <text evidence="2">The sequence shown here is derived from an EMBL/GenBank/DDBJ whole genome shotgun (WGS) entry which is preliminary data.</text>
</comment>